<keyword evidence="1" id="KW-0812">Transmembrane</keyword>
<dbReference type="OrthoDB" id="9812349at2"/>
<evidence type="ECO:0000256" key="1">
    <source>
        <dbReference type="SAM" id="Phobius"/>
    </source>
</evidence>
<dbReference type="Proteomes" id="UP000298781">
    <property type="component" value="Chromosome"/>
</dbReference>
<sequence length="157" mass="17064">METRMDFQNLDPQKLLPQFQKLLLTFEGRIGRQDFWIGAIALAVVNLIVGWFFGLIGGAFLSGLVSLVLAYPAYCLALKRSNDLDYPQTYVQAFMAFQIALTVISMFGGLGLGVLFFSILLPILGIAALALLVVLGFFQGTNGPNRYGPDPLASQAA</sequence>
<keyword evidence="3" id="KW-1185">Reference proteome</keyword>
<feature type="transmembrane region" description="Helical" evidence="1">
    <location>
        <begin position="90"/>
        <end position="108"/>
    </location>
</feature>
<dbReference type="PANTHER" id="PTHR34980">
    <property type="entry name" value="INNER MEMBRANE PROTEIN-RELATED-RELATED"/>
    <property type="match status" value="1"/>
</dbReference>
<proteinExistence type="predicted"/>
<dbReference type="PANTHER" id="PTHR34980:SF3">
    <property type="entry name" value="BLR8105 PROTEIN"/>
    <property type="match status" value="1"/>
</dbReference>
<gene>
    <name evidence="2" type="ORF">E8M01_13765</name>
</gene>
<feature type="transmembrane region" description="Helical" evidence="1">
    <location>
        <begin position="114"/>
        <end position="138"/>
    </location>
</feature>
<accession>A0A4D7B2C8</accession>
<reference evidence="2 3" key="1">
    <citation type="submission" date="2019-04" db="EMBL/GenBank/DDBJ databases">
        <title>Phreatobacter aquaticus sp. nov.</title>
        <authorList>
            <person name="Choi A."/>
        </authorList>
    </citation>
    <scope>NUCLEOTIDE SEQUENCE [LARGE SCALE GENOMIC DNA]</scope>
    <source>
        <strain evidence="2 3">KCTC 52518</strain>
    </source>
</reference>
<feature type="transmembrane region" description="Helical" evidence="1">
    <location>
        <begin position="35"/>
        <end position="53"/>
    </location>
</feature>
<protein>
    <submittedName>
        <fullName evidence="2">DUF805 domain-containing protein</fullName>
    </submittedName>
</protein>
<organism evidence="2 3">
    <name type="scientific">Phreatobacter stygius</name>
    <dbReference type="NCBI Taxonomy" id="1940610"/>
    <lineage>
        <taxon>Bacteria</taxon>
        <taxon>Pseudomonadati</taxon>
        <taxon>Pseudomonadota</taxon>
        <taxon>Alphaproteobacteria</taxon>
        <taxon>Hyphomicrobiales</taxon>
        <taxon>Phreatobacteraceae</taxon>
        <taxon>Phreatobacter</taxon>
    </lineage>
</organism>
<dbReference type="InterPro" id="IPR008523">
    <property type="entry name" value="DUF805"/>
</dbReference>
<dbReference type="AlphaFoldDB" id="A0A4D7B2C8"/>
<feature type="transmembrane region" description="Helical" evidence="1">
    <location>
        <begin position="59"/>
        <end position="78"/>
    </location>
</feature>
<name>A0A4D7B2C8_9HYPH</name>
<keyword evidence="1" id="KW-1133">Transmembrane helix</keyword>
<dbReference type="EMBL" id="CP039690">
    <property type="protein sequence ID" value="QCI65183.1"/>
    <property type="molecule type" value="Genomic_DNA"/>
</dbReference>
<dbReference type="GO" id="GO:0005886">
    <property type="term" value="C:plasma membrane"/>
    <property type="evidence" value="ECO:0007669"/>
    <property type="project" value="TreeGrafter"/>
</dbReference>
<evidence type="ECO:0000313" key="2">
    <source>
        <dbReference type="EMBL" id="QCI65183.1"/>
    </source>
</evidence>
<dbReference type="KEGG" id="pstg:E8M01_13765"/>
<dbReference type="Pfam" id="PF05656">
    <property type="entry name" value="DUF805"/>
    <property type="match status" value="1"/>
</dbReference>
<keyword evidence="1" id="KW-0472">Membrane</keyword>
<evidence type="ECO:0000313" key="3">
    <source>
        <dbReference type="Proteomes" id="UP000298781"/>
    </source>
</evidence>